<protein>
    <recommendedName>
        <fullName evidence="2">GST C-terminal domain-containing protein</fullName>
    </recommendedName>
</protein>
<dbReference type="EMBL" id="HBFN01016416">
    <property type="protein sequence ID" value="CAD8795932.1"/>
    <property type="molecule type" value="Transcribed_RNA"/>
</dbReference>
<accession>A0A7S0VQZ4</accession>
<reference evidence="1" key="1">
    <citation type="submission" date="2021-01" db="EMBL/GenBank/DDBJ databases">
        <authorList>
            <person name="Corre E."/>
            <person name="Pelletier E."/>
            <person name="Niang G."/>
            <person name="Scheremetjew M."/>
            <person name="Finn R."/>
            <person name="Kale V."/>
            <person name="Holt S."/>
            <person name="Cochrane G."/>
            <person name="Meng A."/>
            <person name="Brown T."/>
            <person name="Cohen L."/>
        </authorList>
    </citation>
    <scope>NUCLEOTIDE SEQUENCE</scope>
    <source>
        <strain evidence="1">CCMP443</strain>
    </source>
</reference>
<gene>
    <name evidence="1" type="ORF">HTEP1355_LOCUS9572</name>
</gene>
<evidence type="ECO:0008006" key="2">
    <source>
        <dbReference type="Google" id="ProtNLM"/>
    </source>
</evidence>
<dbReference type="AlphaFoldDB" id="A0A7S0VQZ4"/>
<proteinExistence type="predicted"/>
<organism evidence="1">
    <name type="scientific">Hemiselmis tepida</name>
    <dbReference type="NCBI Taxonomy" id="464990"/>
    <lineage>
        <taxon>Eukaryota</taxon>
        <taxon>Cryptophyceae</taxon>
        <taxon>Cryptomonadales</taxon>
        <taxon>Hemiselmidaceae</taxon>
        <taxon>Hemiselmis</taxon>
    </lineage>
</organism>
<evidence type="ECO:0000313" key="1">
    <source>
        <dbReference type="EMBL" id="CAD8795932.1"/>
    </source>
</evidence>
<name>A0A7S0VQZ4_9CRYP</name>
<sequence>MPENAQIKSVPMIVNVAKWTQTDFRKKARSSNKLQMISISYSHYCEFARFALLVDKVEFEELKCAPGQHILPTLALRYGGETPAISESAAMYKVGKEGEAKAKAEKAARSTATPVAVAPDGSVYVDSWDIAKSTGLARCDEGLRKLLDEGVGIDARHAAYFYLLQDRNIPLFHEMGGINDSWEWRTIWNFGLKHHVTKLLGGTFLVSDAAAKDVALARLRDTFRRIDDEHLRGKKGDYLSGGDAPGLGDVALAALAAPIVLPGRNYGGKYRGVFDRLLEGEAELRGIVEEFRATAVGRHCLMVYERHRPLAEGVAA</sequence>